<dbReference type="PROSITE" id="PS00022">
    <property type="entry name" value="EGF_1"/>
    <property type="match status" value="1"/>
</dbReference>
<dbReference type="InterPro" id="IPR000742">
    <property type="entry name" value="EGF"/>
</dbReference>
<keyword evidence="5" id="KW-1003">Cell membrane</keyword>
<feature type="domain" description="EGF-like" evidence="20">
    <location>
        <begin position="181"/>
        <end position="221"/>
    </location>
</feature>
<evidence type="ECO:0000256" key="4">
    <source>
        <dbReference type="ARBA" id="ARBA00022473"/>
    </source>
</evidence>
<feature type="disulfide bond" evidence="17">
    <location>
        <begin position="89"/>
        <end position="98"/>
    </location>
</feature>
<organism evidence="24 25">
    <name type="scientific">Acanthaster planci</name>
    <name type="common">Crown-of-thorns starfish</name>
    <dbReference type="NCBI Taxonomy" id="133434"/>
    <lineage>
        <taxon>Eukaryota</taxon>
        <taxon>Metazoa</taxon>
        <taxon>Echinodermata</taxon>
        <taxon>Eleutherozoa</taxon>
        <taxon>Asterozoa</taxon>
        <taxon>Asteroidea</taxon>
        <taxon>Valvatacea</taxon>
        <taxon>Valvatida</taxon>
        <taxon>Acanthasteridae</taxon>
        <taxon>Acanthaster</taxon>
    </lineage>
</organism>
<evidence type="ECO:0000313" key="24">
    <source>
        <dbReference type="Proteomes" id="UP000694845"/>
    </source>
</evidence>
<dbReference type="Pfam" id="PF07645">
    <property type="entry name" value="EGF_CA"/>
    <property type="match status" value="7"/>
</dbReference>
<dbReference type="GO" id="GO:0016324">
    <property type="term" value="C:apical plasma membrane"/>
    <property type="evidence" value="ECO:0007669"/>
    <property type="project" value="UniProtKB-SubCell"/>
</dbReference>
<dbReference type="GO" id="GO:0060255">
    <property type="term" value="P:regulation of macromolecule metabolic process"/>
    <property type="evidence" value="ECO:0007669"/>
    <property type="project" value="UniProtKB-ARBA"/>
</dbReference>
<evidence type="ECO:0000256" key="18">
    <source>
        <dbReference type="SAM" id="MobiDB-lite"/>
    </source>
</evidence>
<dbReference type="GO" id="GO:0009792">
    <property type="term" value="P:embryo development ending in birth or egg hatching"/>
    <property type="evidence" value="ECO:0007669"/>
    <property type="project" value="UniProtKB-ARBA"/>
</dbReference>
<feature type="domain" description="EGF-like" evidence="20">
    <location>
        <begin position="222"/>
        <end position="262"/>
    </location>
</feature>
<dbReference type="OMA" id="CENANGT"/>
<feature type="disulfide bond" evidence="17">
    <location>
        <begin position="51"/>
        <end position="60"/>
    </location>
</feature>
<evidence type="ECO:0000256" key="19">
    <source>
        <dbReference type="SAM" id="Phobius"/>
    </source>
</evidence>
<dbReference type="PROSITE" id="PS50026">
    <property type="entry name" value="EGF_3"/>
    <property type="match status" value="12"/>
</dbReference>
<dbReference type="InterPro" id="IPR000203">
    <property type="entry name" value="GPS"/>
</dbReference>
<feature type="domain" description="Ig-like" evidence="23">
    <location>
        <begin position="480"/>
        <end position="544"/>
    </location>
</feature>
<feature type="transmembrane region" description="Helical" evidence="19">
    <location>
        <begin position="1143"/>
        <end position="1165"/>
    </location>
</feature>
<feature type="domain" description="EGF-like" evidence="20">
    <location>
        <begin position="25"/>
        <end position="61"/>
    </location>
</feature>
<dbReference type="InterPro" id="IPR000832">
    <property type="entry name" value="GPCR_2_secretin-like"/>
</dbReference>
<dbReference type="GO" id="GO:0005576">
    <property type="term" value="C:extracellular region"/>
    <property type="evidence" value="ECO:0007669"/>
    <property type="project" value="UniProtKB-SubCell"/>
</dbReference>
<gene>
    <name evidence="25" type="primary">LOC110974022</name>
</gene>
<feature type="domain" description="EGF-like" evidence="20">
    <location>
        <begin position="263"/>
        <end position="301"/>
    </location>
</feature>
<dbReference type="GO" id="GO:0048592">
    <property type="term" value="P:eye morphogenesis"/>
    <property type="evidence" value="ECO:0007669"/>
    <property type="project" value="UniProtKB-ARBA"/>
</dbReference>
<dbReference type="InterPro" id="IPR018097">
    <property type="entry name" value="EGF_Ca-bd_CS"/>
</dbReference>
<dbReference type="PROSITE" id="PS00010">
    <property type="entry name" value="ASX_HYDROXYL"/>
    <property type="match status" value="11"/>
</dbReference>
<dbReference type="FunFam" id="2.10.25.10:FF:000038">
    <property type="entry name" value="Fibrillin 2"/>
    <property type="match status" value="6"/>
</dbReference>
<keyword evidence="4" id="KW-0217">Developmental protein</keyword>
<dbReference type="PANTHER" id="PTHR45692:SF1">
    <property type="entry name" value="G-PROTEIN COUPLED RECEPTORS FAMILY 2 PROFILE 2 DOMAIN-CONTAINING PROTEIN"/>
    <property type="match status" value="1"/>
</dbReference>
<dbReference type="GO" id="GO:0080090">
    <property type="term" value="P:regulation of primary metabolic process"/>
    <property type="evidence" value="ECO:0007669"/>
    <property type="project" value="UniProtKB-ARBA"/>
</dbReference>
<dbReference type="InterPro" id="IPR000152">
    <property type="entry name" value="EGF-type_Asp/Asn_hydroxyl_site"/>
</dbReference>
<dbReference type="InterPro" id="IPR024731">
    <property type="entry name" value="NELL2-like_EGF"/>
</dbReference>
<dbReference type="SUPFAM" id="SSF57196">
    <property type="entry name" value="EGF/Laminin"/>
    <property type="match status" value="4"/>
</dbReference>
<evidence type="ECO:0000256" key="2">
    <source>
        <dbReference type="ARBA" id="ARBA00004613"/>
    </source>
</evidence>
<dbReference type="FunFam" id="2.10.25.10:FF:000004">
    <property type="entry name" value="Neurogenic locus notch 1"/>
    <property type="match status" value="1"/>
</dbReference>
<evidence type="ECO:0000256" key="14">
    <source>
        <dbReference type="ARBA" id="ARBA00023136"/>
    </source>
</evidence>
<feature type="transmembrane region" description="Helical" evidence="19">
    <location>
        <begin position="1217"/>
        <end position="1240"/>
    </location>
</feature>
<evidence type="ECO:0000259" key="20">
    <source>
        <dbReference type="PROSITE" id="PS50026"/>
    </source>
</evidence>
<dbReference type="InterPro" id="IPR017981">
    <property type="entry name" value="GPCR_2-like_7TM"/>
</dbReference>
<keyword evidence="7 17" id="KW-0245">EGF-like domain</keyword>
<dbReference type="RefSeq" id="XP_022081009.1">
    <property type="nucleotide sequence ID" value="XM_022225317.1"/>
</dbReference>
<keyword evidence="10" id="KW-0732">Signal</keyword>
<dbReference type="PANTHER" id="PTHR45692">
    <property type="entry name" value="G_PROTEIN_RECEP_F2_4 DOMAIN-CONTAINING PROTEIN"/>
    <property type="match status" value="1"/>
</dbReference>
<dbReference type="GO" id="GO:0007166">
    <property type="term" value="P:cell surface receptor signaling pathway"/>
    <property type="evidence" value="ECO:0007669"/>
    <property type="project" value="InterPro"/>
</dbReference>
<dbReference type="Pfam" id="PF00008">
    <property type="entry name" value="EGF"/>
    <property type="match status" value="3"/>
</dbReference>
<dbReference type="InterPro" id="IPR057244">
    <property type="entry name" value="GAIN_B"/>
</dbReference>
<dbReference type="GO" id="GO:0009967">
    <property type="term" value="P:positive regulation of signal transduction"/>
    <property type="evidence" value="ECO:0007669"/>
    <property type="project" value="UniProtKB-ARBA"/>
</dbReference>
<dbReference type="InterPro" id="IPR046338">
    <property type="entry name" value="GAIN_dom_sf"/>
</dbReference>
<feature type="transmembrane region" description="Helical" evidence="19">
    <location>
        <begin position="1064"/>
        <end position="1090"/>
    </location>
</feature>
<dbReference type="GO" id="GO:0051241">
    <property type="term" value="P:negative regulation of multicellular organismal process"/>
    <property type="evidence" value="ECO:0007669"/>
    <property type="project" value="UniProtKB-ARBA"/>
</dbReference>
<feature type="domain" description="EGF-like" evidence="20">
    <location>
        <begin position="63"/>
        <end position="99"/>
    </location>
</feature>
<feature type="compositionally biased region" description="Polar residues" evidence="18">
    <location>
        <begin position="1344"/>
        <end position="1353"/>
    </location>
</feature>
<dbReference type="GO" id="GO:0048638">
    <property type="term" value="P:regulation of developmental growth"/>
    <property type="evidence" value="ECO:0007669"/>
    <property type="project" value="UniProtKB-ARBA"/>
</dbReference>
<dbReference type="SUPFAM" id="SSF81321">
    <property type="entry name" value="Family A G protein-coupled receptor-like"/>
    <property type="match status" value="1"/>
</dbReference>
<dbReference type="Gene3D" id="2.60.40.10">
    <property type="entry name" value="Immunoglobulins"/>
    <property type="match status" value="1"/>
</dbReference>
<evidence type="ECO:0000256" key="16">
    <source>
        <dbReference type="ARBA" id="ARBA00023180"/>
    </source>
</evidence>
<dbReference type="Gene3D" id="2.10.25.10">
    <property type="entry name" value="Laminin"/>
    <property type="match status" value="12"/>
</dbReference>
<dbReference type="GO" id="GO:0051093">
    <property type="term" value="P:negative regulation of developmental process"/>
    <property type="evidence" value="ECO:0007669"/>
    <property type="project" value="UniProtKB-ARBA"/>
</dbReference>
<dbReference type="OrthoDB" id="4405280at2759"/>
<feature type="domain" description="EGF-like" evidence="20">
    <location>
        <begin position="343"/>
        <end position="382"/>
    </location>
</feature>
<evidence type="ECO:0000256" key="1">
    <source>
        <dbReference type="ARBA" id="ARBA00004247"/>
    </source>
</evidence>
<feature type="domain" description="EGF-like" evidence="20">
    <location>
        <begin position="390"/>
        <end position="433"/>
    </location>
</feature>
<evidence type="ECO:0000256" key="3">
    <source>
        <dbReference type="ARBA" id="ARBA00004651"/>
    </source>
</evidence>
<dbReference type="PRINTS" id="PR00249">
    <property type="entry name" value="GPCRSECRETIN"/>
</dbReference>
<dbReference type="InterPro" id="IPR058808">
    <property type="entry name" value="GAIN_ADGRA2/3"/>
</dbReference>
<feature type="transmembrane region" description="Helical" evidence="19">
    <location>
        <begin position="1177"/>
        <end position="1197"/>
    </location>
</feature>
<keyword evidence="13 19" id="KW-1133">Transmembrane helix</keyword>
<dbReference type="PROSITE" id="PS01187">
    <property type="entry name" value="EGF_CA"/>
    <property type="match status" value="5"/>
</dbReference>
<dbReference type="GeneID" id="110974022"/>
<evidence type="ECO:0000256" key="11">
    <source>
        <dbReference type="ARBA" id="ARBA00022737"/>
    </source>
</evidence>
<evidence type="ECO:0000256" key="8">
    <source>
        <dbReference type="ARBA" id="ARBA00022553"/>
    </source>
</evidence>
<dbReference type="InterPro" id="IPR036179">
    <property type="entry name" value="Ig-like_dom_sf"/>
</dbReference>
<evidence type="ECO:0000256" key="7">
    <source>
        <dbReference type="ARBA" id="ARBA00022536"/>
    </source>
</evidence>
<evidence type="ECO:0000256" key="17">
    <source>
        <dbReference type="PROSITE-ProRule" id="PRU00076"/>
    </source>
</evidence>
<dbReference type="SMART" id="SM00303">
    <property type="entry name" value="GPS"/>
    <property type="match status" value="1"/>
</dbReference>
<keyword evidence="15 17" id="KW-1015">Disulfide bond</keyword>
<proteinExistence type="predicted"/>
<sequence>MCSDGVNNYTCECAPGYTDTNCSTDIDDCDPNPCMNRGMCSDGVNNYTCTCAPGYTDTNCTTDIDDCNPNRCANGGTCTDDVNDYICTCASGYTDKSCTTDIDECLDSPCPSGADCMNQPGSFICVCPDGYTWNTTHCIDIDECSTQESVCPSSLPCQNLKGSFTCVCQSGFVFDGSQCNDVNECEEISSCPPTNRPCINSIGGFACTCPSGYEWNSSQCIDMDECLADKPPCPELVPCRNTVGSFTCLCNQGYAWDGRNCSDVDECLDMPCSDEATCVNQPGGFTCLCPSGYFWNGTSCDDVDECAQGTPICPSMLPCQNTIGSFTCICPEGFAWNGTQCADVDECQTSDPACPALAACNNTYGSFQCHCQDGYTLTSQSQSSFKFCMDIDECQDEALYDCHGNATCINVAGSYRCMCLEAQGYRGDGKVCTPFDLCESGPCLNQGRCTSSLGSGSYECECTQDFTGVSCGISAVPQGPAAVLKHPEPSRILVSQYDTVSLECQFENVASFAWYRNGQRLAGSTGLSFLMITGVTSDRGYYWCEGFGLGGVTVRTNSSLILIEGVFAFTAKTRFPTLTFVEELRNKSSQRFQNVAGEIATFQAEGLQSRGVPSNVVVQELASGSILATSEILTQDETMPSDNEVLGVVKEALVAIATASGGFMDPSSITMESSGSCVESSLSSIYGIITFPAGALGSTTQSNPDRLCPDYTINSGQRIAFAVCVGDGFSLAQWVFEVQCGRNLTVDERLALLNQVTVTMENVMEVASQVVTLTEEAAMLTDEGVASTADIMEKVADVNSDNVEVTVTVVDTVGNLMDTSEDSLMEAQMRTQAPRRIVEILERQLIAVPVASNMSFREIHPNIAVEVRSVSESTLLSGLGFTSVNASSMEALGESSLMVMEGDEMFEGNQDSEMPSAVLILPPEVNILARRDGNDGGIRVSFSVFRRGNLFLSLSLADFNDREDRFNRTINTRIMSATVGSQPITNLNEPVTILLTRIDNDSYVTNTSCVFWDTVEGDWSTEGCRIREHYPTDQHIACQCDHLTNFAALMDIYPESPLTETQEFILKLLSLVGCGMSILGLAVTMVTYLSHMKLREKRPNRILLSLCFSLLCLYITFVVATALDSERGVAELDVLPCCILAAFLHYFTLTSLCWMGVEGCNLYLLFVKVVNVYVPKFMLKASLAAWGLPVLVVAITAGVTREDYVATDFCFLKQTPLIASLLAPIGLILLFNIVIFSLVIRQFVKTSNDNIRRNTKDLSRRKVHKQRLQNALTVMTLMGLTWSIGYLNLVQAVSFPVQLVFCLLNTLQGYFIFMLYGVRQPEVRKHWKRCCFFQRGTFSSVRTSSYENSSSARPQLRAPFDPKTVPRPKSQIYRQRPGSSMPPM</sequence>
<evidence type="ECO:0000259" key="23">
    <source>
        <dbReference type="PROSITE" id="PS50835"/>
    </source>
</evidence>
<dbReference type="GO" id="GO:0048871">
    <property type="term" value="P:multicellular organismal-level homeostasis"/>
    <property type="evidence" value="ECO:0007669"/>
    <property type="project" value="UniProtKB-ARBA"/>
</dbReference>
<evidence type="ECO:0000256" key="13">
    <source>
        <dbReference type="ARBA" id="ARBA00022989"/>
    </source>
</evidence>
<evidence type="ECO:0000313" key="25">
    <source>
        <dbReference type="RefSeq" id="XP_022081009.1"/>
    </source>
</evidence>
<dbReference type="FunFam" id="2.10.25.10:FF:000014">
    <property type="entry name" value="Latent-transforming growth factor beta-binding protein 3"/>
    <property type="match status" value="1"/>
</dbReference>
<name>A0A8B7XJN7_ACAPL</name>
<keyword evidence="11" id="KW-0677">Repeat</keyword>
<keyword evidence="14 19" id="KW-0472">Membrane</keyword>
<dbReference type="PROSITE" id="PS01186">
    <property type="entry name" value="EGF_2"/>
    <property type="match status" value="9"/>
</dbReference>
<keyword evidence="9 19" id="KW-0812">Transmembrane</keyword>
<feature type="transmembrane region" description="Helical" evidence="19">
    <location>
        <begin position="1270"/>
        <end position="1289"/>
    </location>
</feature>
<keyword evidence="6" id="KW-0964">Secreted</keyword>
<feature type="disulfide bond" evidence="17">
    <location>
        <begin position="13"/>
        <end position="22"/>
    </location>
</feature>
<evidence type="ECO:0000256" key="15">
    <source>
        <dbReference type="ARBA" id="ARBA00023157"/>
    </source>
</evidence>
<evidence type="ECO:0000256" key="5">
    <source>
        <dbReference type="ARBA" id="ARBA00022475"/>
    </source>
</evidence>
<keyword evidence="8" id="KW-0597">Phosphoprotein</keyword>
<dbReference type="SMART" id="SM00181">
    <property type="entry name" value="EGF"/>
    <property type="match status" value="12"/>
</dbReference>
<dbReference type="GO" id="GO:0051049">
    <property type="term" value="P:regulation of transport"/>
    <property type="evidence" value="ECO:0007669"/>
    <property type="project" value="UniProtKB-ARBA"/>
</dbReference>
<dbReference type="InterPro" id="IPR013032">
    <property type="entry name" value="EGF-like_CS"/>
</dbReference>
<comment type="caution">
    <text evidence="17">Lacks conserved residue(s) required for the propagation of feature annotation.</text>
</comment>
<dbReference type="SUPFAM" id="SSF57184">
    <property type="entry name" value="Growth factor receptor domain"/>
    <property type="match status" value="2"/>
</dbReference>
<feature type="transmembrane region" description="Helical" evidence="19">
    <location>
        <begin position="1295"/>
        <end position="1318"/>
    </location>
</feature>
<dbReference type="GO" id="GO:0005911">
    <property type="term" value="C:cell-cell junction"/>
    <property type="evidence" value="ECO:0007669"/>
    <property type="project" value="UniProtKB-ARBA"/>
</dbReference>
<evidence type="ECO:0000256" key="9">
    <source>
        <dbReference type="ARBA" id="ARBA00022692"/>
    </source>
</evidence>
<feature type="transmembrane region" description="Helical" evidence="19">
    <location>
        <begin position="1102"/>
        <end position="1123"/>
    </location>
</feature>
<dbReference type="CDD" id="cd00054">
    <property type="entry name" value="EGF_CA"/>
    <property type="match status" value="11"/>
</dbReference>
<keyword evidence="12" id="KW-0221">Differentiation</keyword>
<dbReference type="GO" id="GO:0061326">
    <property type="term" value="P:renal tubule development"/>
    <property type="evidence" value="ECO:0007669"/>
    <property type="project" value="UniProtKB-ARBA"/>
</dbReference>
<feature type="domain" description="EGF-like" evidence="20">
    <location>
        <begin position="1"/>
        <end position="23"/>
    </location>
</feature>
<dbReference type="InterPro" id="IPR049883">
    <property type="entry name" value="NOTCH1_EGF-like"/>
</dbReference>
<dbReference type="InterPro" id="IPR007110">
    <property type="entry name" value="Ig-like_dom"/>
</dbReference>
<dbReference type="PROSITE" id="PS50221">
    <property type="entry name" value="GAIN_B"/>
    <property type="match status" value="1"/>
</dbReference>
<accession>A0A8B7XJN7</accession>
<dbReference type="GO" id="GO:0048598">
    <property type="term" value="P:embryonic morphogenesis"/>
    <property type="evidence" value="ECO:0007669"/>
    <property type="project" value="UniProtKB-ARBA"/>
</dbReference>
<dbReference type="SMART" id="SM00179">
    <property type="entry name" value="EGF_CA"/>
    <property type="match status" value="12"/>
</dbReference>
<dbReference type="PROSITE" id="PS50261">
    <property type="entry name" value="G_PROTEIN_RECEP_F2_4"/>
    <property type="match status" value="1"/>
</dbReference>
<comment type="subcellular location">
    <subcellularLocation>
        <location evidence="1">Apical cell membrane</location>
        <topology evidence="1">Single-pass type I membrane protein</topology>
    </subcellularLocation>
    <subcellularLocation>
        <location evidence="3">Cell membrane</location>
        <topology evidence="3">Multi-pass membrane protein</topology>
    </subcellularLocation>
    <subcellularLocation>
        <location evidence="2">Secreted</location>
    </subcellularLocation>
</comment>
<dbReference type="Proteomes" id="UP000694845">
    <property type="component" value="Unplaced"/>
</dbReference>
<feature type="domain" description="EGF-like" evidence="20">
    <location>
        <begin position="302"/>
        <end position="342"/>
    </location>
</feature>
<dbReference type="Pfam" id="PF00002">
    <property type="entry name" value="7tm_2"/>
    <property type="match status" value="1"/>
</dbReference>
<dbReference type="PROSITE" id="PS50835">
    <property type="entry name" value="IG_LIKE"/>
    <property type="match status" value="1"/>
</dbReference>
<dbReference type="GO" id="GO:0008593">
    <property type="term" value="P:regulation of Notch signaling pathway"/>
    <property type="evidence" value="ECO:0007669"/>
    <property type="project" value="UniProtKB-ARBA"/>
</dbReference>
<dbReference type="SUPFAM" id="SSF48726">
    <property type="entry name" value="Immunoglobulin"/>
    <property type="match status" value="1"/>
</dbReference>
<dbReference type="GO" id="GO:0060562">
    <property type="term" value="P:epithelial tube morphogenesis"/>
    <property type="evidence" value="ECO:0007669"/>
    <property type="project" value="UniProtKB-ARBA"/>
</dbReference>
<evidence type="ECO:0000259" key="22">
    <source>
        <dbReference type="PROSITE" id="PS50261"/>
    </source>
</evidence>
<dbReference type="FunFam" id="2.10.25.10:FF:000565">
    <property type="entry name" value="Predicted protein"/>
    <property type="match status" value="1"/>
</dbReference>
<dbReference type="InterPro" id="IPR009030">
    <property type="entry name" value="Growth_fac_rcpt_cys_sf"/>
</dbReference>
<dbReference type="Pfam" id="PF26588">
    <property type="entry name" value="GAIN_ADGRA3"/>
    <property type="match status" value="1"/>
</dbReference>
<feature type="domain" description="EGF-like" evidence="20">
    <location>
        <begin position="140"/>
        <end position="180"/>
    </location>
</feature>
<reference evidence="25" key="1">
    <citation type="submission" date="2025-08" db="UniProtKB">
        <authorList>
            <consortium name="RefSeq"/>
        </authorList>
    </citation>
    <scope>IDENTIFICATION</scope>
</reference>
<evidence type="ECO:0000256" key="12">
    <source>
        <dbReference type="ARBA" id="ARBA00022782"/>
    </source>
</evidence>
<keyword evidence="16" id="KW-0325">Glycoprotein</keyword>
<dbReference type="Gene3D" id="2.60.220.50">
    <property type="match status" value="1"/>
</dbReference>
<dbReference type="Pfam" id="PF12661">
    <property type="entry name" value="hEGF"/>
    <property type="match status" value="1"/>
</dbReference>
<evidence type="ECO:0000256" key="6">
    <source>
        <dbReference type="ARBA" id="ARBA00022525"/>
    </source>
</evidence>
<feature type="domain" description="EGF-like" evidence="20">
    <location>
        <begin position="101"/>
        <end position="139"/>
    </location>
</feature>
<dbReference type="GO" id="GO:0005509">
    <property type="term" value="F:calcium ion binding"/>
    <property type="evidence" value="ECO:0007669"/>
    <property type="project" value="InterPro"/>
</dbReference>
<dbReference type="Pfam" id="PF12947">
    <property type="entry name" value="EGF_3"/>
    <property type="match status" value="1"/>
</dbReference>
<feature type="disulfide bond" evidence="17">
    <location>
        <begin position="462"/>
        <end position="471"/>
    </location>
</feature>
<feature type="domain" description="G-protein coupled receptors family 2 profile 2" evidence="22">
    <location>
        <begin position="1066"/>
        <end position="1320"/>
    </location>
</feature>
<dbReference type="GO" id="GO:0004930">
    <property type="term" value="F:G protein-coupled receptor activity"/>
    <property type="evidence" value="ECO:0007669"/>
    <property type="project" value="InterPro"/>
</dbReference>
<dbReference type="Pfam" id="PF01825">
    <property type="entry name" value="GPS"/>
    <property type="match status" value="1"/>
</dbReference>
<feature type="domain" description="GAIN-B" evidence="21">
    <location>
        <begin position="888"/>
        <end position="1056"/>
    </location>
</feature>
<dbReference type="GO" id="GO:0002064">
    <property type="term" value="P:epithelial cell development"/>
    <property type="evidence" value="ECO:0007669"/>
    <property type="project" value="UniProtKB-ARBA"/>
</dbReference>
<evidence type="ECO:0000259" key="21">
    <source>
        <dbReference type="PROSITE" id="PS50221"/>
    </source>
</evidence>
<feature type="region of interest" description="Disordered" evidence="18">
    <location>
        <begin position="1344"/>
        <end position="1384"/>
    </location>
</feature>
<dbReference type="Gene3D" id="1.20.1070.10">
    <property type="entry name" value="Rhodopsin 7-helix transmembrane proteins"/>
    <property type="match status" value="1"/>
</dbReference>
<feature type="disulfide bond" evidence="17">
    <location>
        <begin position="443"/>
        <end position="460"/>
    </location>
</feature>
<dbReference type="InterPro" id="IPR001881">
    <property type="entry name" value="EGF-like_Ca-bd_dom"/>
</dbReference>
<dbReference type="GO" id="GO:0030182">
    <property type="term" value="P:neuron differentiation"/>
    <property type="evidence" value="ECO:0007669"/>
    <property type="project" value="UniProtKB-ARBA"/>
</dbReference>
<dbReference type="InterPro" id="IPR013783">
    <property type="entry name" value="Ig-like_fold"/>
</dbReference>
<keyword evidence="24" id="KW-1185">Reference proteome</keyword>
<feature type="domain" description="EGF-like" evidence="20">
    <location>
        <begin position="434"/>
        <end position="472"/>
    </location>
</feature>
<evidence type="ECO:0000256" key="10">
    <source>
        <dbReference type="ARBA" id="ARBA00022729"/>
    </source>
</evidence>
<dbReference type="KEGG" id="aplc:110974022"/>
<protein>
    <submittedName>
        <fullName evidence="25">Adhesion G-protein coupled receptor G4-like</fullName>
    </submittedName>
</protein>
<dbReference type="GO" id="GO:0003002">
    <property type="term" value="P:regionalization"/>
    <property type="evidence" value="ECO:0007669"/>
    <property type="project" value="UniProtKB-ARBA"/>
</dbReference>
<dbReference type="CDD" id="cd15040">
    <property type="entry name" value="7tmB2_Adhesion"/>
    <property type="match status" value="1"/>
</dbReference>